<dbReference type="InterPro" id="IPR011990">
    <property type="entry name" value="TPR-like_helical_dom_sf"/>
</dbReference>
<dbReference type="GO" id="GO:0003729">
    <property type="term" value="F:mRNA binding"/>
    <property type="evidence" value="ECO:0007669"/>
    <property type="project" value="TreeGrafter"/>
</dbReference>
<protein>
    <recommendedName>
        <fullName evidence="5">ATPase expression protein 3</fullName>
    </recommendedName>
</protein>
<reference evidence="3 4" key="1">
    <citation type="journal article" date="2016" name="Proc. Natl. Acad. Sci. U.S.A.">
        <title>Comparative genomics of biotechnologically important yeasts.</title>
        <authorList>
            <person name="Riley R."/>
            <person name="Haridas S."/>
            <person name="Wolfe K.H."/>
            <person name="Lopes M.R."/>
            <person name="Hittinger C.T."/>
            <person name="Goeker M."/>
            <person name="Salamov A.A."/>
            <person name="Wisecaver J.H."/>
            <person name="Long T.M."/>
            <person name="Calvey C.H."/>
            <person name="Aerts A.L."/>
            <person name="Barry K.W."/>
            <person name="Choi C."/>
            <person name="Clum A."/>
            <person name="Coughlan A.Y."/>
            <person name="Deshpande S."/>
            <person name="Douglass A.P."/>
            <person name="Hanson S.J."/>
            <person name="Klenk H.-P."/>
            <person name="LaButti K.M."/>
            <person name="Lapidus A."/>
            <person name="Lindquist E.A."/>
            <person name="Lipzen A.M."/>
            <person name="Meier-Kolthoff J.P."/>
            <person name="Ohm R.A."/>
            <person name="Otillar R.P."/>
            <person name="Pangilinan J.L."/>
            <person name="Peng Y."/>
            <person name="Rokas A."/>
            <person name="Rosa C.A."/>
            <person name="Scheuner C."/>
            <person name="Sibirny A.A."/>
            <person name="Slot J.C."/>
            <person name="Stielow J.B."/>
            <person name="Sun H."/>
            <person name="Kurtzman C.P."/>
            <person name="Blackwell M."/>
            <person name="Grigoriev I.V."/>
            <person name="Jeffries T.W."/>
        </authorList>
    </citation>
    <scope>NUCLEOTIDE SEQUENCE [LARGE SCALE GENOMIC DNA]</scope>
    <source>
        <strain evidence="4">ATCC 58044 / CBS 1984 / NCYC 433 / NRRL Y-366-8</strain>
    </source>
</reference>
<evidence type="ECO:0000313" key="3">
    <source>
        <dbReference type="EMBL" id="ODQ61219.1"/>
    </source>
</evidence>
<comment type="subcellular location">
    <subcellularLocation>
        <location evidence="1">Mitochondrion</location>
    </subcellularLocation>
</comment>
<evidence type="ECO:0000313" key="4">
    <source>
        <dbReference type="Proteomes" id="UP000094112"/>
    </source>
</evidence>
<evidence type="ECO:0000256" key="1">
    <source>
        <dbReference type="ARBA" id="ARBA00004173"/>
    </source>
</evidence>
<dbReference type="InterPro" id="IPR002885">
    <property type="entry name" value="PPR_rpt"/>
</dbReference>
<gene>
    <name evidence="3" type="ORF">WICANDRAFT_77861</name>
</gene>
<dbReference type="OrthoDB" id="185373at2759"/>
<evidence type="ECO:0008006" key="5">
    <source>
        <dbReference type="Google" id="ProtNLM"/>
    </source>
</evidence>
<dbReference type="Gene3D" id="1.25.40.10">
    <property type="entry name" value="Tetratricopeptide repeat domain"/>
    <property type="match status" value="2"/>
</dbReference>
<dbReference type="Pfam" id="PF13812">
    <property type="entry name" value="PPR_3"/>
    <property type="match status" value="1"/>
</dbReference>
<dbReference type="EMBL" id="KV454209">
    <property type="protein sequence ID" value="ODQ61219.1"/>
    <property type="molecule type" value="Genomic_DNA"/>
</dbReference>
<dbReference type="AlphaFoldDB" id="A0A1E3P714"/>
<dbReference type="Proteomes" id="UP000094112">
    <property type="component" value="Unassembled WGS sequence"/>
</dbReference>
<dbReference type="GeneID" id="30201870"/>
<dbReference type="RefSeq" id="XP_019040426.1">
    <property type="nucleotide sequence ID" value="XM_019184624.1"/>
</dbReference>
<accession>A0A1E3P714</accession>
<keyword evidence="2" id="KW-0677">Repeat</keyword>
<sequence length="618" mass="72204">MSLLKTFRDYVRICKDKNLLIHPRGQNTNFLPIALVNEVSHQLQLSEPKPKQNDAQLVNDYHEKIGKGSMFERKSVESYLKPLGSTYLKRANIEADEFFQKQEAQERHIFNKNLKSLENSSTVMFNLEQENIRLILEKLVAVTPAPPDPTTAAPKISLNDESKRYKKKPPSHVYTEIPPVPDFYDVSVFEEYIYLLTHSTFHHKKSSKFNGIIPKILKNLFHPLNSNTISLRTVNSYNDVIFYFSKKWNIATCRELLVQMKIENVKPNATTFNLMLKNLLTHQTIRHVADPYKISLQYLTEMKKYGIEADLVTWNIMFNLLKDDISKKLLIENRKLLCLPADPFFLKAVFTHISHQTGTTSSELLKMVQEFDVSVDVSLLNVVIKKLIQEQQIYSAWKVIDHSKKEFSFNPNVDQMNLLLVPFSNTGRVDLVVATMNTFKKRYKVKPNYDTYNLVMKSVSRARHWDGKLSVLRILYHKMMLDLKQNVAGEYWIRRTRARLKFIYQKDVELKPDLSTEESQLKLDMDLLRWGLDSDVIDLSKKVPDQFEEITAKLGFSKEQRDALFIDDLDRKKIKMKKYKHRIGVLSIQKSLVDRIPYAEDSYAALKKEMNKRRLIET</sequence>
<name>A0A1E3P714_WICAA</name>
<organism evidence="3 4">
    <name type="scientific">Wickerhamomyces anomalus (strain ATCC 58044 / CBS 1984 / NCYC 433 / NRRL Y-366-8)</name>
    <name type="common">Yeast</name>
    <name type="synonym">Hansenula anomala</name>
    <dbReference type="NCBI Taxonomy" id="683960"/>
    <lineage>
        <taxon>Eukaryota</taxon>
        <taxon>Fungi</taxon>
        <taxon>Dikarya</taxon>
        <taxon>Ascomycota</taxon>
        <taxon>Saccharomycotina</taxon>
        <taxon>Saccharomycetes</taxon>
        <taxon>Phaffomycetales</taxon>
        <taxon>Wickerhamomycetaceae</taxon>
        <taxon>Wickerhamomyces</taxon>
    </lineage>
</organism>
<dbReference type="STRING" id="683960.A0A1E3P714"/>
<proteinExistence type="predicted"/>
<dbReference type="PANTHER" id="PTHR47933:SF11">
    <property type="entry name" value="PENTATRICOPEPTIDE REPEAT-CONTAINING PROTEIN 2"/>
    <property type="match status" value="1"/>
</dbReference>
<dbReference type="GO" id="GO:0005739">
    <property type="term" value="C:mitochondrion"/>
    <property type="evidence" value="ECO:0007669"/>
    <property type="project" value="UniProtKB-SubCell"/>
</dbReference>
<keyword evidence="4" id="KW-1185">Reference proteome</keyword>
<evidence type="ECO:0000256" key="2">
    <source>
        <dbReference type="ARBA" id="ARBA00022737"/>
    </source>
</evidence>
<dbReference type="InterPro" id="IPR051240">
    <property type="entry name" value="Mito_RNA-Proc/Resp"/>
</dbReference>
<dbReference type="PANTHER" id="PTHR47933">
    <property type="entry name" value="PENTATRICOPEPTIDE REPEAT-CONTAINING PROTEIN 1, MITOCHONDRIAL"/>
    <property type="match status" value="1"/>
</dbReference>